<protein>
    <submittedName>
        <fullName evidence="2">Uncharacterized protein</fullName>
    </submittedName>
</protein>
<gene>
    <name evidence="2" type="ORF">CVN68_07815</name>
</gene>
<dbReference type="RefSeq" id="WP_100281697.1">
    <property type="nucleotide sequence ID" value="NZ_CP024923.1"/>
</dbReference>
<reference evidence="2 3" key="1">
    <citation type="submission" date="2017-11" db="EMBL/GenBank/DDBJ databases">
        <title>Complete genome sequence of Sphingomonas sp. Strain Cra20, a psychrotolerant potential plant growth promoting rhizobacteria.</title>
        <authorList>
            <person name="Luo Y."/>
        </authorList>
    </citation>
    <scope>NUCLEOTIDE SEQUENCE [LARGE SCALE GENOMIC DNA]</scope>
    <source>
        <strain evidence="2 3">Cra20</strain>
    </source>
</reference>
<feature type="transmembrane region" description="Helical" evidence="1">
    <location>
        <begin position="123"/>
        <end position="142"/>
    </location>
</feature>
<evidence type="ECO:0000313" key="2">
    <source>
        <dbReference type="EMBL" id="ATY31888.1"/>
    </source>
</evidence>
<evidence type="ECO:0000256" key="1">
    <source>
        <dbReference type="SAM" id="Phobius"/>
    </source>
</evidence>
<dbReference type="KEGG" id="sphc:CVN68_07815"/>
<keyword evidence="1" id="KW-0472">Membrane</keyword>
<accession>A0A2K8MDC3</accession>
<dbReference type="OrthoDB" id="7577524at2"/>
<name>A0A2K8MDC3_9SPHN</name>
<keyword evidence="1" id="KW-0812">Transmembrane</keyword>
<keyword evidence="3" id="KW-1185">Reference proteome</keyword>
<dbReference type="AlphaFoldDB" id="A0A2K8MDC3"/>
<dbReference type="Proteomes" id="UP000229081">
    <property type="component" value="Chromosome"/>
</dbReference>
<evidence type="ECO:0000313" key="3">
    <source>
        <dbReference type="Proteomes" id="UP000229081"/>
    </source>
</evidence>
<proteinExistence type="predicted"/>
<sequence>MLLVIVAVLCAIIGVFLPFDLASQAREDRIYYQQFEQAARYLDRAGQAPAQVAVRIPRSQGENPSIHPVSMSASRCDDASFTKSASDRFVLSFWRGEWTECYAFPSGKTTLGLSLGSYLRLGWWKALAFSWLIVVVAAYGAVRLTRPLRLAHAASPNVS</sequence>
<dbReference type="EMBL" id="CP024923">
    <property type="protein sequence ID" value="ATY31888.1"/>
    <property type="molecule type" value="Genomic_DNA"/>
</dbReference>
<keyword evidence="1" id="KW-1133">Transmembrane helix</keyword>
<organism evidence="2 3">
    <name type="scientific">Sphingomonas psychrotolerans</name>
    <dbReference type="NCBI Taxonomy" id="1327635"/>
    <lineage>
        <taxon>Bacteria</taxon>
        <taxon>Pseudomonadati</taxon>
        <taxon>Pseudomonadota</taxon>
        <taxon>Alphaproteobacteria</taxon>
        <taxon>Sphingomonadales</taxon>
        <taxon>Sphingomonadaceae</taxon>
        <taxon>Sphingomonas</taxon>
    </lineage>
</organism>